<dbReference type="GO" id="GO:0003723">
    <property type="term" value="F:RNA binding"/>
    <property type="evidence" value="ECO:0007669"/>
    <property type="project" value="InterPro"/>
</dbReference>
<evidence type="ECO:0000256" key="2">
    <source>
        <dbReference type="RuleBase" id="RU004328"/>
    </source>
</evidence>
<sequence length="343" mass="38659">MPISQTRPIKHFAFLLIASLVPITSFASVKVNGSFTASERCPAFQSIKKQANPGDWYTDSGNTYQALQLNKPNGDWVQLAIPGAHPQERWVNLNCGKADFTQSQSPPFTASQNNKRQNNQCQIPNQHDSYVLAVSWQKGFCEHNKNANQKPECRAINHNKLTVNNLTLHGLWPNRNVCGTQYGYCEPAEPMRLSPSTIKAIAPWMPNFYYETDFGEYQWKKHGACQNRADDDYFLLATKLVQQVDQSVVGQFIKANIGKSVPVTHFREMMVASLGESATQGIQLSCLNGHYLQEIRLSLPNDFEQHSTLRAKLEAYSAQTGFKKRGQDKAFRGNCQANIRIED</sequence>
<dbReference type="InterPro" id="IPR001568">
    <property type="entry name" value="RNase_T2-like"/>
</dbReference>
<dbReference type="PROSITE" id="PS00531">
    <property type="entry name" value="RNASE_T2_2"/>
    <property type="match status" value="1"/>
</dbReference>
<dbReference type="PROSITE" id="PS00530">
    <property type="entry name" value="RNASE_T2_1"/>
    <property type="match status" value="1"/>
</dbReference>
<dbReference type="GO" id="GO:0006401">
    <property type="term" value="P:RNA catabolic process"/>
    <property type="evidence" value="ECO:0007669"/>
    <property type="project" value="UniProtKB-ARBA"/>
</dbReference>
<dbReference type="OrthoDB" id="4720638at2"/>
<organism evidence="3 4">
    <name type="scientific">Photobacterium ganghwense</name>
    <dbReference type="NCBI Taxonomy" id="320778"/>
    <lineage>
        <taxon>Bacteria</taxon>
        <taxon>Pseudomonadati</taxon>
        <taxon>Pseudomonadota</taxon>
        <taxon>Gammaproteobacteria</taxon>
        <taxon>Vibrionales</taxon>
        <taxon>Vibrionaceae</taxon>
        <taxon>Photobacterium</taxon>
    </lineage>
</organism>
<accession>A0A0J1HAA1</accession>
<dbReference type="PANTHER" id="PTHR11240:SF22">
    <property type="entry name" value="RIBONUCLEASE T2"/>
    <property type="match status" value="1"/>
</dbReference>
<dbReference type="Pfam" id="PF00445">
    <property type="entry name" value="Ribonuclease_T2"/>
    <property type="match status" value="1"/>
</dbReference>
<dbReference type="EMBL" id="LDOU01000013">
    <property type="protein sequence ID" value="KLV08603.1"/>
    <property type="molecule type" value="Genomic_DNA"/>
</dbReference>
<comment type="similarity">
    <text evidence="1 2">Belongs to the RNase T2 family.</text>
</comment>
<dbReference type="PATRIC" id="fig|320778.3.peg.2671"/>
<reference evidence="3 4" key="1">
    <citation type="submission" date="2015-05" db="EMBL/GenBank/DDBJ databases">
        <title>Photobacterium galathea sp. nov.</title>
        <authorList>
            <person name="Machado H."/>
            <person name="Gram L."/>
        </authorList>
    </citation>
    <scope>NUCLEOTIDE SEQUENCE [LARGE SCALE GENOMIC DNA]</scope>
    <source>
        <strain evidence="3 4">DSM 22954</strain>
    </source>
</reference>
<dbReference type="GO" id="GO:0033897">
    <property type="term" value="F:ribonuclease T2 activity"/>
    <property type="evidence" value="ECO:0007669"/>
    <property type="project" value="InterPro"/>
</dbReference>
<gene>
    <name evidence="3" type="ORF">ABT57_12250</name>
</gene>
<dbReference type="AlphaFoldDB" id="A0A0J1HAA1"/>
<dbReference type="Gene3D" id="3.90.730.10">
    <property type="entry name" value="Ribonuclease T2-like"/>
    <property type="match status" value="1"/>
</dbReference>
<comment type="caution">
    <text evidence="3">The sequence shown here is derived from an EMBL/GenBank/DDBJ whole genome shotgun (WGS) entry which is preliminary data.</text>
</comment>
<dbReference type="SUPFAM" id="SSF55895">
    <property type="entry name" value="Ribonuclease Rh-like"/>
    <property type="match status" value="1"/>
</dbReference>
<dbReference type="InterPro" id="IPR033130">
    <property type="entry name" value="RNase_T2_His_AS_2"/>
</dbReference>
<evidence type="ECO:0000313" key="3">
    <source>
        <dbReference type="EMBL" id="KLV08603.1"/>
    </source>
</evidence>
<evidence type="ECO:0000313" key="4">
    <source>
        <dbReference type="Proteomes" id="UP000035909"/>
    </source>
</evidence>
<dbReference type="PANTHER" id="PTHR11240">
    <property type="entry name" value="RIBONUCLEASE T2"/>
    <property type="match status" value="1"/>
</dbReference>
<evidence type="ECO:0000256" key="1">
    <source>
        <dbReference type="ARBA" id="ARBA00007469"/>
    </source>
</evidence>
<dbReference type="InterPro" id="IPR018188">
    <property type="entry name" value="RNase_T2_His_AS_1"/>
</dbReference>
<keyword evidence="4" id="KW-1185">Reference proteome</keyword>
<dbReference type="Proteomes" id="UP000035909">
    <property type="component" value="Unassembled WGS sequence"/>
</dbReference>
<protein>
    <submittedName>
        <fullName evidence="3">Uncharacterized protein</fullName>
    </submittedName>
</protein>
<dbReference type="InterPro" id="IPR036430">
    <property type="entry name" value="RNase_T2-like_sf"/>
</dbReference>
<name>A0A0J1HAA1_9GAMM</name>
<dbReference type="RefSeq" id="WP_047885530.1">
    <property type="nucleotide sequence ID" value="NZ_CP071325.1"/>
</dbReference>
<proteinExistence type="inferred from homology"/>